<dbReference type="STRING" id="471855.Shel_15660"/>
<accession>C7N6Q0</accession>
<dbReference type="RefSeq" id="WP_012798687.1">
    <property type="nucleotide sequence ID" value="NC_013165.1"/>
</dbReference>
<sequence length="163" mass="17976">MASGSVTEEARRWKAEQAHGYLEEIRRAGESCAGMRELVDDARSRASGLSGIDYAAPRTSSARGPDAIPDAVARIQEMAAAYVAELCAYEEARHEANVSMLSMGDASSAKVLRLRYLCGWSWERICTETGYSWDGMMSLRRRALAEFWDVMPRGARDPVPPAI</sequence>
<dbReference type="KEGG" id="shi:Shel_15660"/>
<dbReference type="EMBL" id="CP001684">
    <property type="protein sequence ID" value="ACV22585.1"/>
    <property type="molecule type" value="Genomic_DNA"/>
</dbReference>
<dbReference type="Proteomes" id="UP000002026">
    <property type="component" value="Chromosome"/>
</dbReference>
<organism evidence="1 2">
    <name type="scientific">Slackia heliotrinireducens (strain ATCC 29202 / DSM 20476 / NCTC 11029 / RHS 1)</name>
    <name type="common">Peptococcus heliotrinreducens</name>
    <dbReference type="NCBI Taxonomy" id="471855"/>
    <lineage>
        <taxon>Bacteria</taxon>
        <taxon>Bacillati</taxon>
        <taxon>Actinomycetota</taxon>
        <taxon>Coriobacteriia</taxon>
        <taxon>Eggerthellales</taxon>
        <taxon>Eggerthellaceae</taxon>
        <taxon>Slackia</taxon>
    </lineage>
</organism>
<proteinExistence type="predicted"/>
<dbReference type="AlphaFoldDB" id="C7N6Q0"/>
<name>C7N6Q0_SLAHD</name>
<protein>
    <submittedName>
        <fullName evidence="1">Uncharacterized protein</fullName>
    </submittedName>
</protein>
<keyword evidence="2" id="KW-1185">Reference proteome</keyword>
<gene>
    <name evidence="1" type="ordered locus">Shel_15660</name>
</gene>
<dbReference type="HOGENOM" id="CLU_1625953_0_0_11"/>
<reference evidence="1 2" key="1">
    <citation type="journal article" date="2009" name="Stand. Genomic Sci.">
        <title>Complete genome sequence of Slackia heliotrinireducens type strain (RHS 1).</title>
        <authorList>
            <person name="Pukall R."/>
            <person name="Lapidus A."/>
            <person name="Nolan M."/>
            <person name="Copeland A."/>
            <person name="Glavina Del Rio T."/>
            <person name="Lucas S."/>
            <person name="Chen F."/>
            <person name="Tice H."/>
            <person name="Cheng J.F."/>
            <person name="Chertkov O."/>
            <person name="Bruce D."/>
            <person name="Goodwin L."/>
            <person name="Kuske C."/>
            <person name="Brettin T."/>
            <person name="Detter J.C."/>
            <person name="Han C."/>
            <person name="Pitluck S."/>
            <person name="Pati A."/>
            <person name="Mavrommatis K."/>
            <person name="Ivanova N."/>
            <person name="Ovchinnikova G."/>
            <person name="Chen A."/>
            <person name="Palaniappan K."/>
            <person name="Schneider S."/>
            <person name="Rohde M."/>
            <person name="Chain P."/>
            <person name="D'haeseleer P."/>
            <person name="Goker M."/>
            <person name="Bristow J."/>
            <person name="Eisen J.A."/>
            <person name="Markowitz V."/>
            <person name="Kyrpides N.C."/>
            <person name="Klenk H.P."/>
            <person name="Hugenholtz P."/>
        </authorList>
    </citation>
    <scope>NUCLEOTIDE SEQUENCE [LARGE SCALE GENOMIC DNA]</scope>
    <source>
        <strain evidence="2">ATCC 29202 / DSM 20476 / NCTC 11029 / RHS 1</strain>
    </source>
</reference>
<evidence type="ECO:0000313" key="2">
    <source>
        <dbReference type="Proteomes" id="UP000002026"/>
    </source>
</evidence>
<evidence type="ECO:0000313" key="1">
    <source>
        <dbReference type="EMBL" id="ACV22585.1"/>
    </source>
</evidence>